<name>A0AA40F3U7_9PEZI</name>
<gene>
    <name evidence="2" type="ORF">B0T18DRAFT_409152</name>
</gene>
<sequence>MAERCSTNPSWAATPAAYAAANTDGQLQSWWTSQPQPASFARQLGQSFGDQRTFFECGIGREASCTIPGCDVFVKAEDPVWSYQALMSVVNLNMYFNAIHDGVVAGQLTYTNFIPEIAQNFFPPQSQDFPFGDALPWIIAILTILFAFPLLAGEGAALVGVGAGALLIGSATTVNDQFEPSLPSSVLSVVDMQNYAGKYGESTRGAISDWANATFEGTVDASGQNVLDYIKGGAFVDPKAMPSSKAIESFYRKQMVSRTINAKWRQSKVFVMFTQTSNEEDLSGPNQTKYYSKEDRGVYYLYEIYEGSRMTSTLGKPEGLDKLNGEYFEISGQDVSKSSARSFRAGTFNYTAEQQIKDLEAAIASNHAVDPFADGAGWSGTWTIPVCDTGLHNWNAQYDDTTSRYGRLPCCCGKDCIDTKAFIEAANIKGSQTFLRGCYEQLKVSQIQFEDVDYGYAWKTSFMIAWANWNDGVRAGVILGMTAGVALVVLIGCCMCA</sequence>
<evidence type="ECO:0000313" key="2">
    <source>
        <dbReference type="EMBL" id="KAK0750575.1"/>
    </source>
</evidence>
<reference evidence="2" key="1">
    <citation type="submission" date="2023-06" db="EMBL/GenBank/DDBJ databases">
        <title>Genome-scale phylogeny and comparative genomics of the fungal order Sordariales.</title>
        <authorList>
            <consortium name="Lawrence Berkeley National Laboratory"/>
            <person name="Hensen N."/>
            <person name="Bonometti L."/>
            <person name="Westerberg I."/>
            <person name="Brannstrom I.O."/>
            <person name="Guillou S."/>
            <person name="Cros-Aarteil S."/>
            <person name="Calhoun S."/>
            <person name="Haridas S."/>
            <person name="Kuo A."/>
            <person name="Mondo S."/>
            <person name="Pangilinan J."/>
            <person name="Riley R."/>
            <person name="LaButti K."/>
            <person name="Andreopoulos B."/>
            <person name="Lipzen A."/>
            <person name="Chen C."/>
            <person name="Yanf M."/>
            <person name="Daum C."/>
            <person name="Ng V."/>
            <person name="Clum A."/>
            <person name="Steindorff A."/>
            <person name="Ohm R."/>
            <person name="Martin F."/>
            <person name="Silar P."/>
            <person name="Natvig D."/>
            <person name="Lalanne C."/>
            <person name="Gautier V."/>
            <person name="Ament-velasquez S.L."/>
            <person name="Kruys A."/>
            <person name="Hutchinson M.I."/>
            <person name="Powell A.J."/>
            <person name="Barry K."/>
            <person name="Miller A.N."/>
            <person name="Grigoriev I.V."/>
            <person name="Debuchy R."/>
            <person name="Gladieux P."/>
            <person name="Thoren M.H."/>
            <person name="Johannesson H."/>
        </authorList>
    </citation>
    <scope>NUCLEOTIDE SEQUENCE</scope>
    <source>
        <strain evidence="2">SMH3187-1</strain>
    </source>
</reference>
<organism evidence="2 3">
    <name type="scientific">Schizothecium vesticola</name>
    <dbReference type="NCBI Taxonomy" id="314040"/>
    <lineage>
        <taxon>Eukaryota</taxon>
        <taxon>Fungi</taxon>
        <taxon>Dikarya</taxon>
        <taxon>Ascomycota</taxon>
        <taxon>Pezizomycotina</taxon>
        <taxon>Sordariomycetes</taxon>
        <taxon>Sordariomycetidae</taxon>
        <taxon>Sordariales</taxon>
        <taxon>Schizotheciaceae</taxon>
        <taxon>Schizothecium</taxon>
    </lineage>
</organism>
<keyword evidence="1" id="KW-1133">Transmembrane helix</keyword>
<proteinExistence type="predicted"/>
<keyword evidence="1" id="KW-0472">Membrane</keyword>
<accession>A0AA40F3U7</accession>
<evidence type="ECO:0000256" key="1">
    <source>
        <dbReference type="SAM" id="Phobius"/>
    </source>
</evidence>
<dbReference type="AlphaFoldDB" id="A0AA40F3U7"/>
<keyword evidence="1" id="KW-0812">Transmembrane</keyword>
<keyword evidence="3" id="KW-1185">Reference proteome</keyword>
<dbReference type="Proteomes" id="UP001172155">
    <property type="component" value="Unassembled WGS sequence"/>
</dbReference>
<protein>
    <submittedName>
        <fullName evidence="2">Uncharacterized protein</fullName>
    </submittedName>
</protein>
<evidence type="ECO:0000313" key="3">
    <source>
        <dbReference type="Proteomes" id="UP001172155"/>
    </source>
</evidence>
<dbReference type="EMBL" id="JAUKUD010000003">
    <property type="protein sequence ID" value="KAK0750575.1"/>
    <property type="molecule type" value="Genomic_DNA"/>
</dbReference>
<feature type="transmembrane region" description="Helical" evidence="1">
    <location>
        <begin position="477"/>
        <end position="496"/>
    </location>
</feature>
<comment type="caution">
    <text evidence="2">The sequence shown here is derived from an EMBL/GenBank/DDBJ whole genome shotgun (WGS) entry which is preliminary data.</text>
</comment>